<dbReference type="EMBL" id="JBJURJ010000001">
    <property type="protein sequence ID" value="MFM9327029.1"/>
    <property type="molecule type" value="Genomic_DNA"/>
</dbReference>
<sequence>MSNGEDQVGWITSVERQKGNKKRYNLFIDDVYAFSVHEDIMIRHRLLKGESVDSESIAGIVMDDERHQAYLEAIRYIGRRPRSQQEVRLHLKEKEYEPERIREVVERLSGEGYLNDETFAKLWTENRIRSQKKGRKWVEMELAQKGVEDADISSALGSIDPEEEYAAALDSAVKKWRITGGELFERKRKVMTYLLRRGYSHELVKRVVREASEQTAEDDAEI</sequence>
<protein>
    <submittedName>
        <fullName evidence="1">RecX family transcriptional regulator</fullName>
    </submittedName>
</protein>
<evidence type="ECO:0000313" key="2">
    <source>
        <dbReference type="Proteomes" id="UP001631969"/>
    </source>
</evidence>
<proteinExistence type="predicted"/>
<name>A0ACC7NUJ5_9BACL</name>
<gene>
    <name evidence="1" type="ORF">ACI1P1_01835</name>
</gene>
<organism evidence="1 2">
    <name type="scientific">Paenibacillus mesotrionivorans</name>
    <dbReference type="NCBI Taxonomy" id="3160968"/>
    <lineage>
        <taxon>Bacteria</taxon>
        <taxon>Bacillati</taxon>
        <taxon>Bacillota</taxon>
        <taxon>Bacilli</taxon>
        <taxon>Bacillales</taxon>
        <taxon>Paenibacillaceae</taxon>
        <taxon>Paenibacillus</taxon>
    </lineage>
</organism>
<accession>A0ACC7NUJ5</accession>
<keyword evidence="2" id="KW-1185">Reference proteome</keyword>
<reference evidence="1" key="1">
    <citation type="submission" date="2024-12" db="EMBL/GenBank/DDBJ databases">
        <authorList>
            <person name="Wu N."/>
        </authorList>
    </citation>
    <scope>NUCLEOTIDE SEQUENCE</scope>
    <source>
        <strain evidence="1">P15</strain>
    </source>
</reference>
<comment type="caution">
    <text evidence="1">The sequence shown here is derived from an EMBL/GenBank/DDBJ whole genome shotgun (WGS) entry which is preliminary data.</text>
</comment>
<evidence type="ECO:0000313" key="1">
    <source>
        <dbReference type="EMBL" id="MFM9327029.1"/>
    </source>
</evidence>
<dbReference type="Proteomes" id="UP001631969">
    <property type="component" value="Unassembled WGS sequence"/>
</dbReference>